<protein>
    <submittedName>
        <fullName evidence="1">Uncharacterized protein</fullName>
    </submittedName>
</protein>
<gene>
    <name evidence="1" type="ORF">AAFF_G00266510</name>
</gene>
<evidence type="ECO:0000313" key="2">
    <source>
        <dbReference type="Proteomes" id="UP001221898"/>
    </source>
</evidence>
<accession>A0AAD7W2K1</accession>
<keyword evidence="2" id="KW-1185">Reference proteome</keyword>
<dbReference type="Proteomes" id="UP001221898">
    <property type="component" value="Unassembled WGS sequence"/>
</dbReference>
<dbReference type="EMBL" id="JAINUG010000366">
    <property type="protein sequence ID" value="KAJ8373295.1"/>
    <property type="molecule type" value="Genomic_DNA"/>
</dbReference>
<comment type="caution">
    <text evidence="1">The sequence shown here is derived from an EMBL/GenBank/DDBJ whole genome shotgun (WGS) entry which is preliminary data.</text>
</comment>
<organism evidence="1 2">
    <name type="scientific">Aldrovandia affinis</name>
    <dbReference type="NCBI Taxonomy" id="143900"/>
    <lineage>
        <taxon>Eukaryota</taxon>
        <taxon>Metazoa</taxon>
        <taxon>Chordata</taxon>
        <taxon>Craniata</taxon>
        <taxon>Vertebrata</taxon>
        <taxon>Euteleostomi</taxon>
        <taxon>Actinopterygii</taxon>
        <taxon>Neopterygii</taxon>
        <taxon>Teleostei</taxon>
        <taxon>Notacanthiformes</taxon>
        <taxon>Halosauridae</taxon>
        <taxon>Aldrovandia</taxon>
    </lineage>
</organism>
<dbReference type="AlphaFoldDB" id="A0AAD7W2K1"/>
<name>A0AAD7W2K1_9TELE</name>
<sequence>MRISLKEPGDRKLSKLDQLFGNLGAYLYCRAATLASLPVLICGEHVQAFSSARRFSLAACRTHTVEFCWASCKANIGLFPGLLLCQVVNMSRLSGLKPTPYWDRLFSNTLLGQLRHQHPPPTLWNSGLGQLQDSPLSVQPEIQSSGYLSNTLLGQAAPETGLKPTPYWDRL</sequence>
<reference evidence="1" key="1">
    <citation type="journal article" date="2023" name="Science">
        <title>Genome structures resolve the early diversification of teleost fishes.</title>
        <authorList>
            <person name="Parey E."/>
            <person name="Louis A."/>
            <person name="Montfort J."/>
            <person name="Bouchez O."/>
            <person name="Roques C."/>
            <person name="Iampietro C."/>
            <person name="Lluch J."/>
            <person name="Castinel A."/>
            <person name="Donnadieu C."/>
            <person name="Desvignes T."/>
            <person name="Floi Bucao C."/>
            <person name="Jouanno E."/>
            <person name="Wen M."/>
            <person name="Mejri S."/>
            <person name="Dirks R."/>
            <person name="Jansen H."/>
            <person name="Henkel C."/>
            <person name="Chen W.J."/>
            <person name="Zahm M."/>
            <person name="Cabau C."/>
            <person name="Klopp C."/>
            <person name="Thompson A.W."/>
            <person name="Robinson-Rechavi M."/>
            <person name="Braasch I."/>
            <person name="Lecointre G."/>
            <person name="Bobe J."/>
            <person name="Postlethwait J.H."/>
            <person name="Berthelot C."/>
            <person name="Roest Crollius H."/>
            <person name="Guiguen Y."/>
        </authorList>
    </citation>
    <scope>NUCLEOTIDE SEQUENCE</scope>
    <source>
        <strain evidence="1">NC1722</strain>
    </source>
</reference>
<proteinExistence type="predicted"/>
<evidence type="ECO:0000313" key="1">
    <source>
        <dbReference type="EMBL" id="KAJ8373295.1"/>
    </source>
</evidence>